<proteinExistence type="predicted"/>
<dbReference type="GO" id="GO:0015297">
    <property type="term" value="F:antiporter activity"/>
    <property type="evidence" value="ECO:0007669"/>
    <property type="project" value="InterPro"/>
</dbReference>
<feature type="transmembrane region" description="Helical" evidence="3">
    <location>
        <begin position="76"/>
        <end position="96"/>
    </location>
</feature>
<dbReference type="Pfam" id="PF01554">
    <property type="entry name" value="MatE"/>
    <property type="match status" value="1"/>
</dbReference>
<gene>
    <name evidence="4" type="ORF">NCTC9601_06447</name>
</gene>
<reference evidence="4 5" key="1">
    <citation type="submission" date="2018-06" db="EMBL/GenBank/DDBJ databases">
        <authorList>
            <consortium name="Pathogen Informatics"/>
            <person name="Doyle S."/>
        </authorList>
    </citation>
    <scope>NUCLEOTIDE SEQUENCE [LARGE SCALE GENOMIC DNA]</scope>
    <source>
        <strain evidence="4 5">NCTC9601</strain>
    </source>
</reference>
<keyword evidence="1" id="KW-0813">Transport</keyword>
<organism evidence="4 5">
    <name type="scientific">Klebsiella pneumoniae</name>
    <dbReference type="NCBI Taxonomy" id="573"/>
    <lineage>
        <taxon>Bacteria</taxon>
        <taxon>Pseudomonadati</taxon>
        <taxon>Pseudomonadota</taxon>
        <taxon>Gammaproteobacteria</taxon>
        <taxon>Enterobacterales</taxon>
        <taxon>Enterobacteriaceae</taxon>
        <taxon>Klebsiella/Raoultella group</taxon>
        <taxon>Klebsiella</taxon>
        <taxon>Klebsiella pneumoniae complex</taxon>
    </lineage>
</organism>
<keyword evidence="3" id="KW-1133">Transmembrane helix</keyword>
<dbReference type="PANTHER" id="PTHR43298:SF2">
    <property type="entry name" value="FMN_FAD EXPORTER YEEO-RELATED"/>
    <property type="match status" value="1"/>
</dbReference>
<evidence type="ECO:0000313" key="4">
    <source>
        <dbReference type="EMBL" id="SQC71246.1"/>
    </source>
</evidence>
<dbReference type="GO" id="GO:0005886">
    <property type="term" value="C:plasma membrane"/>
    <property type="evidence" value="ECO:0007669"/>
    <property type="project" value="TreeGrafter"/>
</dbReference>
<dbReference type="EMBL" id="UASN01000023">
    <property type="protein sequence ID" value="SQC71246.1"/>
    <property type="molecule type" value="Genomic_DNA"/>
</dbReference>
<name>A0A2X3H9M4_KLEPN</name>
<keyword evidence="3" id="KW-0472">Membrane</keyword>
<evidence type="ECO:0000256" key="2">
    <source>
        <dbReference type="SAM" id="MobiDB-lite"/>
    </source>
</evidence>
<evidence type="ECO:0000256" key="1">
    <source>
        <dbReference type="ARBA" id="ARBA00022448"/>
    </source>
</evidence>
<protein>
    <submittedName>
        <fullName evidence="4">MATE family multidrug exporter</fullName>
    </submittedName>
</protein>
<feature type="transmembrane region" description="Helical" evidence="3">
    <location>
        <begin position="205"/>
        <end position="238"/>
    </location>
</feature>
<dbReference type="AlphaFoldDB" id="A0A2X3H9M4"/>
<accession>A0A2X3H9M4</accession>
<dbReference type="GO" id="GO:0042910">
    <property type="term" value="F:xenobiotic transmembrane transporter activity"/>
    <property type="evidence" value="ECO:0007669"/>
    <property type="project" value="InterPro"/>
</dbReference>
<dbReference type="InterPro" id="IPR050222">
    <property type="entry name" value="MATE_MdtK"/>
</dbReference>
<sequence length="245" mass="26663">MNVTSAVRQAVERTSWFKKRQRYRVLYWREISPLAVPILLENACVLLMGVLSTFLVSWLGKEAMAGVGLADSFNMVIMSFFAAIDLGTTVVVAFSLGKRDRRRARAAARQSLAIMTLFSILLAGVIHALAQEIIDFVAGDATGPGQGPGADLLELTALSYPAAGDCADRQRGAARRRHHQNPAADQRRDEHPQYLNQQRAHLRHLFLAGAGVVGAGLGLTIARYIGAIATIWVLMVGLNPRCGCR</sequence>
<dbReference type="Proteomes" id="UP000251123">
    <property type="component" value="Unassembled WGS sequence"/>
</dbReference>
<feature type="transmembrane region" description="Helical" evidence="3">
    <location>
        <begin position="34"/>
        <end position="56"/>
    </location>
</feature>
<keyword evidence="3" id="KW-0812">Transmembrane</keyword>
<feature type="region of interest" description="Disordered" evidence="2">
    <location>
        <begin position="169"/>
        <end position="191"/>
    </location>
</feature>
<dbReference type="InterPro" id="IPR002528">
    <property type="entry name" value="MATE_fam"/>
</dbReference>
<feature type="transmembrane region" description="Helical" evidence="3">
    <location>
        <begin position="108"/>
        <end position="130"/>
    </location>
</feature>
<evidence type="ECO:0000313" key="5">
    <source>
        <dbReference type="Proteomes" id="UP000251123"/>
    </source>
</evidence>
<evidence type="ECO:0000256" key="3">
    <source>
        <dbReference type="SAM" id="Phobius"/>
    </source>
</evidence>
<dbReference type="PANTHER" id="PTHR43298">
    <property type="entry name" value="MULTIDRUG RESISTANCE PROTEIN NORM-RELATED"/>
    <property type="match status" value="1"/>
</dbReference>